<dbReference type="InterPro" id="IPR036427">
    <property type="entry name" value="Bromodomain-like_sf"/>
</dbReference>
<organism evidence="14">
    <name type="scientific">Naegleria gruberi</name>
    <name type="common">Amoeba</name>
    <dbReference type="NCBI Taxonomy" id="5762"/>
    <lineage>
        <taxon>Eukaryota</taxon>
        <taxon>Discoba</taxon>
        <taxon>Heterolobosea</taxon>
        <taxon>Tetramitia</taxon>
        <taxon>Eutetramitia</taxon>
        <taxon>Vahlkampfiidae</taxon>
        <taxon>Naegleria</taxon>
    </lineage>
</organism>
<dbReference type="STRING" id="5762.D2V6Z5"/>
<comment type="subcellular location">
    <subcellularLocation>
        <location evidence="1">Nucleus</location>
    </subcellularLocation>
</comment>
<dbReference type="InParanoid" id="D2V6Z5"/>
<dbReference type="SUPFAM" id="SSF47370">
    <property type="entry name" value="Bromodomain"/>
    <property type="match status" value="1"/>
</dbReference>
<dbReference type="InterPro" id="IPR038718">
    <property type="entry name" value="SNF2-like_sf"/>
</dbReference>
<dbReference type="Pfam" id="PF00439">
    <property type="entry name" value="Bromodomain"/>
    <property type="match status" value="1"/>
</dbReference>
<dbReference type="SMART" id="SM00490">
    <property type="entry name" value="HELICc"/>
    <property type="match status" value="1"/>
</dbReference>
<evidence type="ECO:0000256" key="6">
    <source>
        <dbReference type="PROSITE-ProRule" id="PRU00035"/>
    </source>
</evidence>
<dbReference type="VEuPathDB" id="AmoebaDB:NAEGRDRAFT_64610"/>
<dbReference type="InterPro" id="IPR014978">
    <property type="entry name" value="Gln-Leu-Gln_QLQ"/>
</dbReference>
<dbReference type="Pfam" id="PF00176">
    <property type="entry name" value="SNF2-rel_dom"/>
    <property type="match status" value="1"/>
</dbReference>
<dbReference type="Gene3D" id="1.20.920.10">
    <property type="entry name" value="Bromodomain-like"/>
    <property type="match status" value="1"/>
</dbReference>
<keyword evidence="5" id="KW-0539">Nucleus</keyword>
<feature type="compositionally biased region" description="Basic residues" evidence="8">
    <location>
        <begin position="1115"/>
        <end position="1129"/>
    </location>
</feature>
<dbReference type="GO" id="GO:0006355">
    <property type="term" value="P:regulation of DNA-templated transcription"/>
    <property type="evidence" value="ECO:0007669"/>
    <property type="project" value="InterPro"/>
</dbReference>
<dbReference type="RefSeq" id="XP_002680029.1">
    <property type="nucleotide sequence ID" value="XM_002679983.1"/>
</dbReference>
<evidence type="ECO:0000256" key="4">
    <source>
        <dbReference type="ARBA" id="ARBA00023117"/>
    </source>
</evidence>
<dbReference type="FunFam" id="3.40.50.10810:FF:000008">
    <property type="entry name" value="Chromatin structure-remodeling complex subunit snf21"/>
    <property type="match status" value="1"/>
</dbReference>
<dbReference type="PROSITE" id="PS00633">
    <property type="entry name" value="BROMODOMAIN_1"/>
    <property type="match status" value="1"/>
</dbReference>
<dbReference type="Pfam" id="PF00271">
    <property type="entry name" value="Helicase_C"/>
    <property type="match status" value="1"/>
</dbReference>
<keyword evidence="14" id="KW-1185">Reference proteome</keyword>
<dbReference type="Gene3D" id="3.40.50.10810">
    <property type="entry name" value="Tandem AAA-ATPase domain"/>
    <property type="match status" value="1"/>
</dbReference>
<dbReference type="Gene3D" id="3.40.50.300">
    <property type="entry name" value="P-loop containing nucleotide triphosphate hydrolases"/>
    <property type="match status" value="1"/>
</dbReference>
<feature type="domain" description="Bromo" evidence="9">
    <location>
        <begin position="1175"/>
        <end position="1245"/>
    </location>
</feature>
<dbReference type="SMART" id="SM00951">
    <property type="entry name" value="QLQ"/>
    <property type="match status" value="1"/>
</dbReference>
<dbReference type="InterPro" id="IPR000330">
    <property type="entry name" value="SNF2_N"/>
</dbReference>
<dbReference type="GO" id="GO:0005524">
    <property type="term" value="F:ATP binding"/>
    <property type="evidence" value="ECO:0007669"/>
    <property type="project" value="InterPro"/>
</dbReference>
<dbReference type="GeneID" id="8860402"/>
<evidence type="ECO:0000259" key="12">
    <source>
        <dbReference type="PROSITE" id="PS51666"/>
    </source>
</evidence>
<feature type="domain" description="QLQ" evidence="12">
    <location>
        <begin position="88"/>
        <end position="124"/>
    </location>
</feature>
<evidence type="ECO:0000313" key="14">
    <source>
        <dbReference type="Proteomes" id="UP000006671"/>
    </source>
</evidence>
<accession>D2V6Z5</accession>
<dbReference type="GO" id="GO:0016787">
    <property type="term" value="F:hydrolase activity"/>
    <property type="evidence" value="ECO:0007669"/>
    <property type="project" value="UniProtKB-KW"/>
</dbReference>
<reference evidence="13 14" key="1">
    <citation type="journal article" date="2010" name="Cell">
        <title>The genome of Naegleria gruberi illuminates early eukaryotic versatility.</title>
        <authorList>
            <person name="Fritz-Laylin L.K."/>
            <person name="Prochnik S.E."/>
            <person name="Ginger M.L."/>
            <person name="Dacks J.B."/>
            <person name="Carpenter M.L."/>
            <person name="Field M.C."/>
            <person name="Kuo A."/>
            <person name="Paredez A."/>
            <person name="Chapman J."/>
            <person name="Pham J."/>
            <person name="Shu S."/>
            <person name="Neupane R."/>
            <person name="Cipriano M."/>
            <person name="Mancuso J."/>
            <person name="Tu H."/>
            <person name="Salamov A."/>
            <person name="Lindquist E."/>
            <person name="Shapiro H."/>
            <person name="Lucas S."/>
            <person name="Grigoriev I.V."/>
            <person name="Cande W.Z."/>
            <person name="Fulton C."/>
            <person name="Rokhsar D.S."/>
            <person name="Dawson S.C."/>
        </authorList>
    </citation>
    <scope>NUCLEOTIDE SEQUENCE [LARGE SCALE GENOMIC DNA]</scope>
    <source>
        <strain evidence="13 14">NEG-M</strain>
    </source>
</reference>
<dbReference type="FunCoup" id="D2V6Z5">
    <property type="interactions" value="585"/>
</dbReference>
<gene>
    <name evidence="13" type="ORF">NAEGRDRAFT_64610</name>
</gene>
<dbReference type="GO" id="GO:0042393">
    <property type="term" value="F:histone binding"/>
    <property type="evidence" value="ECO:0007669"/>
    <property type="project" value="InterPro"/>
</dbReference>
<dbReference type="InterPro" id="IPR049730">
    <property type="entry name" value="SNF2/RAD54-like_C"/>
</dbReference>
<dbReference type="EMBL" id="GG738855">
    <property type="protein sequence ID" value="EFC47285.1"/>
    <property type="molecule type" value="Genomic_DNA"/>
</dbReference>
<sequence length="1283" mass="148750">MDKQLSSQQLQLYMGLLKRLKSEGKDLNDPQYKSLHQFLKAQLNNQNQMKQQNQQTINNVLPTPVQPSLATINPQTLQQQQPQQQQSLFTTQQKERLKAQIYAFKHHISKREPIPTSLQFAIMGNNVENNLKEYETVYLKQGAPQSTTTTTNVGPVIPQPLQQQPNNVQLNTQLRKVQPNQPNQPQPFVNPNGQMIQAPNIPNQHVQMNAAKQMESKINPDSQRQQNLDLQTLYKEREKRIQHKMKRRFDNLKMSFTSLPQNEQVKAAIEIKQFQLLKQQKELRADIIRQLKNQSVTQNGESHIARTQSLVNEIPKKNRSTKPKEKNTNKSKKAILADLIAKKKKIKEAFKNDIKKPVDKINKDLTQFFEKKAKAEKEKKAKAEKARLKALKENDEEAYFKLLEQTKEGRLTELLKQTDSCLKSLGASLVSERDGDAEVVEFDQEEDGEKGGSLFKKFLLNQNNYYKVAHRLVEKVEKQPTILKGGDLKAYQIQGLQWLVSLYNNRLNGILADEMGLGKTIQTISLLSYLYEFKSNKGPHLVIVPLSTMDNWANEFEKWCPTLKLIRYSGTKQERQKIHLELKKQDFEVLLIQYEYITKEKKFMKKIQWNYIIMDEGHRIKNSDCKLVKALAEYTSRNRVLLTGTPLQNDLKELWALLHFLLPKIFDSSLNFENWFNSPFAASGEKVEMTEEEKLLIIHRLHQVLRPFLLRREKTDVEEQLPEKSEKVVYIDLSAMQKTLYQNIQDKNKIVLNGKKLRNTSLNNTVMQLRKVCNHPYLFFKETEYLNNLSDETYYDWMCRSSGKFELLSRIFPKLKRTGHRVLLFSQMTQILDIFEEFLSHLGYEYLRLDGAVNAADRGTLVKQWNAKDSPYFVFLLSTRSGGLGLNLQTADTVIMFDSDWNPQQDLQAMARAHRIGQTKSVLVLTFCTRTPVEEKVRDRAQEKRDAEAKVIKAGKFNQKSTILERQELLETLLKKESDIYSAHEAPSDEQMNNLLARSDDEFEIFQTMDKEQEAQLIEKYGENVPPRLMSADELPSWIREVGEEEEEEKEELGRGRRKRAESSIIDSSDEEDGDEDDEEVAEPEEEPEEEEEEEENTKKRKRKAPVKKEEPAAKKKKAPGPGRGRKKKVVEEEPTLGYSYDGKSYDKVLADLSDTVTKKLYQIYMDIGNTTDDTGKSLVFPFLELPNKEEYPTYYEIIKNPICLHDIERKVRNGSYLGIDDMERDVKLLVSNAKTYNLEGSPIYVDAETIEQLFIRKKTLIFNAVSADELIDEMDDNDLPPF</sequence>
<dbReference type="InterPro" id="IPR027417">
    <property type="entry name" value="P-loop_NTPase"/>
</dbReference>
<dbReference type="GO" id="GO:0005634">
    <property type="term" value="C:nucleus"/>
    <property type="evidence" value="ECO:0007669"/>
    <property type="project" value="UniProtKB-SubCell"/>
</dbReference>
<evidence type="ECO:0000313" key="13">
    <source>
        <dbReference type="EMBL" id="EFC47285.1"/>
    </source>
</evidence>
<feature type="compositionally biased region" description="Acidic residues" evidence="8">
    <location>
        <begin position="1068"/>
        <end position="1096"/>
    </location>
</feature>
<dbReference type="PROSITE" id="PS50014">
    <property type="entry name" value="BROMODOMAIN_2"/>
    <property type="match status" value="1"/>
</dbReference>
<dbReference type="SUPFAM" id="SSF52540">
    <property type="entry name" value="P-loop containing nucleoside triphosphate hydrolases"/>
    <property type="match status" value="2"/>
</dbReference>
<evidence type="ECO:0000259" key="11">
    <source>
        <dbReference type="PROSITE" id="PS51194"/>
    </source>
</evidence>
<dbReference type="Gene3D" id="1.20.5.170">
    <property type="match status" value="1"/>
</dbReference>
<evidence type="ECO:0000256" key="7">
    <source>
        <dbReference type="SAM" id="Coils"/>
    </source>
</evidence>
<dbReference type="InterPro" id="IPR014001">
    <property type="entry name" value="Helicase_ATP-bd"/>
</dbReference>
<feature type="domain" description="Helicase ATP-binding" evidence="10">
    <location>
        <begin position="500"/>
        <end position="664"/>
    </location>
</feature>
<dbReference type="SMART" id="SM01314">
    <property type="entry name" value="SnAC"/>
    <property type="match status" value="1"/>
</dbReference>
<keyword evidence="2" id="KW-0378">Hydrolase</keyword>
<dbReference type="InterPro" id="IPR029295">
    <property type="entry name" value="SnAC"/>
</dbReference>
<dbReference type="OrthoDB" id="5857104at2759"/>
<dbReference type="SMART" id="SM00297">
    <property type="entry name" value="BROMO"/>
    <property type="match status" value="1"/>
</dbReference>
<feature type="region of interest" description="Disordered" evidence="8">
    <location>
        <begin position="1040"/>
        <end position="1132"/>
    </location>
</feature>
<dbReference type="SMART" id="SM00487">
    <property type="entry name" value="DEXDc"/>
    <property type="match status" value="1"/>
</dbReference>
<evidence type="ECO:0000259" key="9">
    <source>
        <dbReference type="PROSITE" id="PS50014"/>
    </source>
</evidence>
<dbReference type="InterPro" id="IPR001487">
    <property type="entry name" value="Bromodomain"/>
</dbReference>
<dbReference type="PROSITE" id="PS51192">
    <property type="entry name" value="HELICASE_ATP_BIND_1"/>
    <property type="match status" value="1"/>
</dbReference>
<proteinExistence type="predicted"/>
<name>D2V6Z5_NAEGR</name>
<dbReference type="PRINTS" id="PR00503">
    <property type="entry name" value="BROMODOMAIN"/>
</dbReference>
<keyword evidence="7" id="KW-0175">Coiled coil</keyword>
<dbReference type="InterPro" id="IPR001650">
    <property type="entry name" value="Helicase_C-like"/>
</dbReference>
<dbReference type="CDD" id="cd18793">
    <property type="entry name" value="SF2_C_SNF"/>
    <property type="match status" value="1"/>
</dbReference>
<evidence type="ECO:0000259" key="10">
    <source>
        <dbReference type="PROSITE" id="PS51192"/>
    </source>
</evidence>
<dbReference type="Pfam" id="PF08880">
    <property type="entry name" value="QLQ"/>
    <property type="match status" value="1"/>
</dbReference>
<feature type="domain" description="Helicase C-terminal" evidence="11">
    <location>
        <begin position="807"/>
        <end position="970"/>
    </location>
</feature>
<evidence type="ECO:0000256" key="5">
    <source>
        <dbReference type="ARBA" id="ARBA00023242"/>
    </source>
</evidence>
<evidence type="ECO:0000256" key="3">
    <source>
        <dbReference type="ARBA" id="ARBA00023015"/>
    </source>
</evidence>
<keyword evidence="4 6" id="KW-0103">Bromodomain</keyword>
<dbReference type="Pfam" id="PF14619">
    <property type="entry name" value="SnAC"/>
    <property type="match status" value="1"/>
</dbReference>
<feature type="coiled-coil region" evidence="7">
    <location>
        <begin position="358"/>
        <end position="398"/>
    </location>
</feature>
<evidence type="ECO:0000256" key="8">
    <source>
        <dbReference type="SAM" id="MobiDB-lite"/>
    </source>
</evidence>
<keyword evidence="3" id="KW-0805">Transcription regulation</keyword>
<evidence type="ECO:0000256" key="1">
    <source>
        <dbReference type="ARBA" id="ARBA00004123"/>
    </source>
</evidence>
<dbReference type="InterPro" id="IPR018359">
    <property type="entry name" value="Bromodomain_CS"/>
</dbReference>
<dbReference type="PROSITE" id="PS51194">
    <property type="entry name" value="HELICASE_CTER"/>
    <property type="match status" value="1"/>
</dbReference>
<dbReference type="PANTHER" id="PTHR10799">
    <property type="entry name" value="SNF2/RAD54 HELICASE FAMILY"/>
    <property type="match status" value="1"/>
</dbReference>
<dbReference type="KEGG" id="ngr:NAEGRDRAFT_64610"/>
<dbReference type="Proteomes" id="UP000006671">
    <property type="component" value="Unassembled WGS sequence"/>
</dbReference>
<dbReference type="eggNOG" id="KOG0386">
    <property type="taxonomic scope" value="Eukaryota"/>
</dbReference>
<keyword evidence="3" id="KW-0804">Transcription</keyword>
<evidence type="ECO:0000256" key="2">
    <source>
        <dbReference type="ARBA" id="ARBA00022801"/>
    </source>
</evidence>
<dbReference type="PROSITE" id="PS51666">
    <property type="entry name" value="QLQ"/>
    <property type="match status" value="1"/>
</dbReference>
<protein>
    <submittedName>
        <fullName evidence="13">SWI/SNF-related matrix-associated actin-dependent regulator of chromatin</fullName>
    </submittedName>
</protein>